<dbReference type="Pfam" id="PF00135">
    <property type="entry name" value="COesterase"/>
    <property type="match status" value="1"/>
</dbReference>
<dbReference type="PROSITE" id="PS00941">
    <property type="entry name" value="CARBOXYLESTERASE_B_2"/>
    <property type="match status" value="1"/>
</dbReference>
<proteinExistence type="inferred from homology"/>
<dbReference type="SUPFAM" id="SSF53474">
    <property type="entry name" value="alpha/beta-Hydrolases"/>
    <property type="match status" value="1"/>
</dbReference>
<feature type="domain" description="Carboxylesterase type B" evidence="5">
    <location>
        <begin position="20"/>
        <end position="482"/>
    </location>
</feature>
<dbReference type="InterPro" id="IPR002018">
    <property type="entry name" value="CarbesteraseB"/>
</dbReference>
<sequence>MVPISLLLSLICSVAALNPIAIVSQGAVSGTSISVPGVALPVSKFLGIPFARPPQRFSPPITAGLFTSNPYNATQLRASCTQQFNYPDATRTFTMALFNNPPPASESEDCLYLNVYAPSGTTPASLLPVMVWIYGGALQFGSSSSIYYDGSSLAGKQNVVVVNFNYRTNVFGFPNSPELPNTDQNLGLLDQRLALAWIKTNILAFGGDPLKVTIFGQSAGALSVDALVTSYPNFPPFRAAIMQSGQDSIRTLTARPGLGTVSGPQSWNALASGLGCSNTSSALACLRAVDALAIKSYIEHAVLSFQPVVDNLTRVSNPQLRRANHQIANVPVLIGSNAQDGTAFVYGQNNITAFLQTLFPGNETLQAEVLAAYPVGDDGLNTPADVVAKIYTDMIFQCPGGIVANSSSAAGYPTYRYYYNATFANTQPLPGLGAYHSSEIPFVFGNLPANSTGAEISLSALMQKSWADFAKNPQIGPGWSKINADAGDNNVAVFNVNGLGSVSASKLDKRCAVFRYALGGL</sequence>
<evidence type="ECO:0000256" key="1">
    <source>
        <dbReference type="ARBA" id="ARBA00005964"/>
    </source>
</evidence>
<keyword evidence="2 4" id="KW-0378">Hydrolase</keyword>
<dbReference type="InterPro" id="IPR029058">
    <property type="entry name" value="AB_hydrolase_fold"/>
</dbReference>
<dbReference type="EMBL" id="CAJHIA010000037">
    <property type="protein sequence ID" value="CAD6455692.1"/>
    <property type="molecule type" value="Genomic_DNA"/>
</dbReference>
<evidence type="ECO:0000313" key="6">
    <source>
        <dbReference type="EMBL" id="CAD6455692.1"/>
    </source>
</evidence>
<dbReference type="EC" id="3.1.1.-" evidence="4"/>
<name>A0A8H2ZW01_9HELO</name>
<evidence type="ECO:0000256" key="2">
    <source>
        <dbReference type="ARBA" id="ARBA00022801"/>
    </source>
</evidence>
<evidence type="ECO:0000259" key="5">
    <source>
        <dbReference type="Pfam" id="PF00135"/>
    </source>
</evidence>
<accession>A0A8H2ZW01</accession>
<dbReference type="Gene3D" id="3.40.50.1820">
    <property type="entry name" value="alpha/beta hydrolase"/>
    <property type="match status" value="1"/>
</dbReference>
<protein>
    <recommendedName>
        <fullName evidence="4">Carboxylic ester hydrolase</fullName>
        <ecNumber evidence="4">3.1.1.-</ecNumber>
    </recommendedName>
</protein>
<dbReference type="Proteomes" id="UP000624404">
    <property type="component" value="Unassembled WGS sequence"/>
</dbReference>
<dbReference type="InterPro" id="IPR000997">
    <property type="entry name" value="Cholinesterase"/>
</dbReference>
<evidence type="ECO:0000256" key="3">
    <source>
        <dbReference type="ARBA" id="ARBA00023157"/>
    </source>
</evidence>
<comment type="similarity">
    <text evidence="1 4">Belongs to the type-B carboxylesterase/lipase family.</text>
</comment>
<reference evidence="6" key="1">
    <citation type="submission" date="2020-10" db="EMBL/GenBank/DDBJ databases">
        <authorList>
            <person name="Kusch S."/>
        </authorList>
    </citation>
    <scope>NUCLEOTIDE SEQUENCE</scope>
    <source>
        <strain evidence="6">SwB9</strain>
    </source>
</reference>
<evidence type="ECO:0000256" key="4">
    <source>
        <dbReference type="RuleBase" id="RU361235"/>
    </source>
</evidence>
<dbReference type="PROSITE" id="PS00122">
    <property type="entry name" value="CARBOXYLESTERASE_B_1"/>
    <property type="match status" value="1"/>
</dbReference>
<keyword evidence="7" id="KW-1185">Reference proteome</keyword>
<comment type="caution">
    <text evidence="6">The sequence shown here is derived from an EMBL/GenBank/DDBJ whole genome shotgun (WGS) entry which is preliminary data.</text>
</comment>
<keyword evidence="4" id="KW-0732">Signal</keyword>
<keyword evidence="3" id="KW-1015">Disulfide bond</keyword>
<feature type="signal peptide" evidence="4">
    <location>
        <begin position="1"/>
        <end position="16"/>
    </location>
</feature>
<dbReference type="InterPro" id="IPR019826">
    <property type="entry name" value="Carboxylesterase_B_AS"/>
</dbReference>
<dbReference type="PRINTS" id="PR00878">
    <property type="entry name" value="CHOLNESTRASE"/>
</dbReference>
<dbReference type="OrthoDB" id="408631at2759"/>
<dbReference type="AlphaFoldDB" id="A0A8H2ZW01"/>
<dbReference type="InterPro" id="IPR050654">
    <property type="entry name" value="AChE-related_enzymes"/>
</dbReference>
<dbReference type="PANTHER" id="PTHR43918:SF4">
    <property type="entry name" value="CARBOXYLIC ESTER HYDROLASE"/>
    <property type="match status" value="1"/>
</dbReference>
<organism evidence="6 7">
    <name type="scientific">Sclerotinia trifoliorum</name>
    <dbReference type="NCBI Taxonomy" id="28548"/>
    <lineage>
        <taxon>Eukaryota</taxon>
        <taxon>Fungi</taxon>
        <taxon>Dikarya</taxon>
        <taxon>Ascomycota</taxon>
        <taxon>Pezizomycotina</taxon>
        <taxon>Leotiomycetes</taxon>
        <taxon>Helotiales</taxon>
        <taxon>Sclerotiniaceae</taxon>
        <taxon>Sclerotinia</taxon>
    </lineage>
</organism>
<evidence type="ECO:0000313" key="7">
    <source>
        <dbReference type="Proteomes" id="UP000624404"/>
    </source>
</evidence>
<dbReference type="PANTHER" id="PTHR43918">
    <property type="entry name" value="ACETYLCHOLINESTERASE"/>
    <property type="match status" value="1"/>
</dbReference>
<gene>
    <name evidence="6" type="ORF">SCLTRI_LOCUS10301</name>
</gene>
<dbReference type="GO" id="GO:0004104">
    <property type="term" value="F:cholinesterase activity"/>
    <property type="evidence" value="ECO:0007669"/>
    <property type="project" value="InterPro"/>
</dbReference>
<dbReference type="InterPro" id="IPR019819">
    <property type="entry name" value="Carboxylesterase_B_CS"/>
</dbReference>
<feature type="chain" id="PRO_5034696392" description="Carboxylic ester hydrolase" evidence="4">
    <location>
        <begin position="17"/>
        <end position="521"/>
    </location>
</feature>